<protein>
    <submittedName>
        <fullName evidence="2">Uncharacterized protein</fullName>
    </submittedName>
</protein>
<accession>A0A1A6BM00</accession>
<evidence type="ECO:0000256" key="1">
    <source>
        <dbReference type="SAM" id="MobiDB-lite"/>
    </source>
</evidence>
<dbReference type="EMBL" id="MAEM01000089">
    <property type="protein sequence ID" value="OBS03239.1"/>
    <property type="molecule type" value="Genomic_DNA"/>
</dbReference>
<evidence type="ECO:0000313" key="2">
    <source>
        <dbReference type="EMBL" id="OBS03239.1"/>
    </source>
</evidence>
<gene>
    <name evidence="2" type="ORF">A9W98_10615</name>
</gene>
<feature type="region of interest" description="Disordered" evidence="1">
    <location>
        <begin position="1"/>
        <end position="21"/>
    </location>
</feature>
<name>A0A1A6BM00_MYCGO</name>
<sequence length="64" mass="6332">MTATASGSAATAAANTCPTSPTGTDHLIAYIGPAPLDPTTIRHQLSRRLPAYLTPTLGGGLVGG</sequence>
<reference evidence="2 3" key="1">
    <citation type="submission" date="2016-06" db="EMBL/GenBank/DDBJ databases">
        <authorList>
            <person name="Kjaerup R.B."/>
            <person name="Dalgaard T.S."/>
            <person name="Juul-Madsen H.R."/>
        </authorList>
    </citation>
    <scope>NUCLEOTIDE SEQUENCE [LARGE SCALE GENOMIC DNA]</scope>
    <source>
        <strain evidence="2 3">1245752.6</strain>
    </source>
</reference>
<proteinExistence type="predicted"/>
<evidence type="ECO:0000313" key="3">
    <source>
        <dbReference type="Proteomes" id="UP000093757"/>
    </source>
</evidence>
<dbReference type="AlphaFoldDB" id="A0A1A6BM00"/>
<organism evidence="2 3">
    <name type="scientific">Mycobacterium gordonae</name>
    <dbReference type="NCBI Taxonomy" id="1778"/>
    <lineage>
        <taxon>Bacteria</taxon>
        <taxon>Bacillati</taxon>
        <taxon>Actinomycetota</taxon>
        <taxon>Actinomycetes</taxon>
        <taxon>Mycobacteriales</taxon>
        <taxon>Mycobacteriaceae</taxon>
        <taxon>Mycobacterium</taxon>
    </lineage>
</organism>
<dbReference type="Proteomes" id="UP000093757">
    <property type="component" value="Unassembled WGS sequence"/>
</dbReference>
<comment type="caution">
    <text evidence="2">The sequence shown here is derived from an EMBL/GenBank/DDBJ whole genome shotgun (WGS) entry which is preliminary data.</text>
</comment>
<dbReference type="RefSeq" id="WP_065132643.1">
    <property type="nucleotide sequence ID" value="NZ_MAEM01000089.1"/>
</dbReference>